<keyword evidence="5 8" id="KW-0812">Transmembrane</keyword>
<evidence type="ECO:0000256" key="3">
    <source>
        <dbReference type="ARBA" id="ARBA00022475"/>
    </source>
</evidence>
<feature type="domain" description="Type II secretion system protein GspF" evidence="9">
    <location>
        <begin position="75"/>
        <end position="198"/>
    </location>
</feature>
<sequence>MPDFQFTARDASGSTVRGVRKARSAEDLAMQLQKESLMPLDIEQATKAKIQAAQPAAKSSGLFKKQVAKEELQMFCRQMYTLIKSGIPLAIAIARLAESTHDKELAKTLQQILVGLNEGQSLHASMRRFPKVFSDFFINLVKLGEEIGKLDEVFYHLSEYMLLEIETGKKLKKAMRYPLIVSFVTFCAVIGVTVFVIPAFAKMFESFHAELPLPTLILVYVANFFINYWYVVLIGLIALIYGFRYYIKTPDGAIAWSKWQLKIPIFGWLIHRIILSRFTRLFALVLRAGLSAVEGINLVGKSTNNAYFAAKIQSVTQSIGRGNTIATSLAQTKLFPPLVLQMISLGEETGRIDELLNDAADFYQRDIEYDLARFNDYIEPIMIVIVAGMVLILALGVYMPMWDFAGKALKR</sequence>
<dbReference type="PRINTS" id="PR00812">
    <property type="entry name" value="BCTERIALGSPF"/>
</dbReference>
<comment type="similarity">
    <text evidence="2">Belongs to the GSP F family.</text>
</comment>
<name>A0A917JWD0_9GAMM</name>
<dbReference type="PANTHER" id="PTHR30012:SF4">
    <property type="entry name" value="MSHA BIOGENESIS PROTEIN MSHG"/>
    <property type="match status" value="1"/>
</dbReference>
<keyword evidence="11" id="KW-1185">Reference proteome</keyword>
<evidence type="ECO:0000256" key="1">
    <source>
        <dbReference type="ARBA" id="ARBA00004429"/>
    </source>
</evidence>
<evidence type="ECO:0000256" key="4">
    <source>
        <dbReference type="ARBA" id="ARBA00022519"/>
    </source>
</evidence>
<dbReference type="RefSeq" id="WP_131776964.1">
    <property type="nucleotide sequence ID" value="NZ_BMOB01000006.1"/>
</dbReference>
<evidence type="ECO:0000256" key="5">
    <source>
        <dbReference type="ARBA" id="ARBA00022692"/>
    </source>
</evidence>
<keyword evidence="3" id="KW-1003">Cell membrane</keyword>
<evidence type="ECO:0000256" key="6">
    <source>
        <dbReference type="ARBA" id="ARBA00022989"/>
    </source>
</evidence>
<reference evidence="10" key="1">
    <citation type="journal article" date="2014" name="Int. J. Syst. Evol. Microbiol.">
        <title>Complete genome sequence of Corynebacterium casei LMG S-19264T (=DSM 44701T), isolated from a smear-ripened cheese.</title>
        <authorList>
            <consortium name="US DOE Joint Genome Institute (JGI-PGF)"/>
            <person name="Walter F."/>
            <person name="Albersmeier A."/>
            <person name="Kalinowski J."/>
            <person name="Ruckert C."/>
        </authorList>
    </citation>
    <scope>NUCLEOTIDE SEQUENCE</scope>
    <source>
        <strain evidence="10">JCM 13919</strain>
    </source>
</reference>
<dbReference type="FunFam" id="1.20.81.30:FF:000001">
    <property type="entry name" value="Type II secretion system protein F"/>
    <property type="match status" value="2"/>
</dbReference>
<evidence type="ECO:0000256" key="7">
    <source>
        <dbReference type="ARBA" id="ARBA00023136"/>
    </source>
</evidence>
<keyword evidence="7 8" id="KW-0472">Membrane</keyword>
<dbReference type="Gene3D" id="1.20.81.30">
    <property type="entry name" value="Type II secretion system (T2SS), domain F"/>
    <property type="match status" value="2"/>
</dbReference>
<protein>
    <submittedName>
        <fullName evidence="10">MSHA biogenesis protein MshG</fullName>
    </submittedName>
</protein>
<dbReference type="InterPro" id="IPR018076">
    <property type="entry name" value="T2SS_GspF_dom"/>
</dbReference>
<dbReference type="InterPro" id="IPR003004">
    <property type="entry name" value="GspF/PilC"/>
</dbReference>
<dbReference type="PANTHER" id="PTHR30012">
    <property type="entry name" value="GENERAL SECRETION PATHWAY PROTEIN"/>
    <property type="match status" value="1"/>
</dbReference>
<keyword evidence="4" id="KW-0997">Cell inner membrane</keyword>
<comment type="subcellular location">
    <subcellularLocation>
        <location evidence="1">Cell inner membrane</location>
        <topology evidence="1">Multi-pass membrane protein</topology>
    </subcellularLocation>
</comment>
<dbReference type="Proteomes" id="UP000630149">
    <property type="component" value="Unassembled WGS sequence"/>
</dbReference>
<evidence type="ECO:0000256" key="8">
    <source>
        <dbReference type="SAM" id="Phobius"/>
    </source>
</evidence>
<feature type="transmembrane region" description="Helical" evidence="8">
    <location>
        <begin position="381"/>
        <end position="401"/>
    </location>
</feature>
<reference evidence="10" key="2">
    <citation type="submission" date="2020-09" db="EMBL/GenBank/DDBJ databases">
        <authorList>
            <person name="Sun Q."/>
            <person name="Ohkuma M."/>
        </authorList>
    </citation>
    <scope>NUCLEOTIDE SEQUENCE</scope>
    <source>
        <strain evidence="10">JCM 13919</strain>
    </source>
</reference>
<feature type="transmembrane region" description="Helical" evidence="8">
    <location>
        <begin position="217"/>
        <end position="241"/>
    </location>
</feature>
<evidence type="ECO:0000256" key="2">
    <source>
        <dbReference type="ARBA" id="ARBA00005745"/>
    </source>
</evidence>
<proteinExistence type="inferred from homology"/>
<feature type="domain" description="Type II secretion system protein GspF" evidence="9">
    <location>
        <begin position="278"/>
        <end position="400"/>
    </location>
</feature>
<evidence type="ECO:0000259" key="9">
    <source>
        <dbReference type="Pfam" id="PF00482"/>
    </source>
</evidence>
<dbReference type="OrthoDB" id="9805682at2"/>
<accession>A0A917JWD0</accession>
<dbReference type="Pfam" id="PF00482">
    <property type="entry name" value="T2SSF"/>
    <property type="match status" value="2"/>
</dbReference>
<comment type="caution">
    <text evidence="10">The sequence shown here is derived from an EMBL/GenBank/DDBJ whole genome shotgun (WGS) entry which is preliminary data.</text>
</comment>
<feature type="transmembrane region" description="Helical" evidence="8">
    <location>
        <begin position="177"/>
        <end position="197"/>
    </location>
</feature>
<evidence type="ECO:0000313" key="11">
    <source>
        <dbReference type="Proteomes" id="UP000630149"/>
    </source>
</evidence>
<dbReference type="AlphaFoldDB" id="A0A917JWD0"/>
<dbReference type="GO" id="GO:0005886">
    <property type="term" value="C:plasma membrane"/>
    <property type="evidence" value="ECO:0007669"/>
    <property type="project" value="UniProtKB-SubCell"/>
</dbReference>
<gene>
    <name evidence="10" type="ORF">GCM10007966_14550</name>
</gene>
<dbReference type="InterPro" id="IPR042094">
    <property type="entry name" value="T2SS_GspF_sf"/>
</dbReference>
<keyword evidence="6 8" id="KW-1133">Transmembrane helix</keyword>
<organism evidence="10 11">
    <name type="scientific">Legionella impletisoli</name>
    <dbReference type="NCBI Taxonomy" id="343510"/>
    <lineage>
        <taxon>Bacteria</taxon>
        <taxon>Pseudomonadati</taxon>
        <taxon>Pseudomonadota</taxon>
        <taxon>Gammaproteobacteria</taxon>
        <taxon>Legionellales</taxon>
        <taxon>Legionellaceae</taxon>
        <taxon>Legionella</taxon>
    </lineage>
</organism>
<dbReference type="GO" id="GO:0015628">
    <property type="term" value="P:protein secretion by the type II secretion system"/>
    <property type="evidence" value="ECO:0007669"/>
    <property type="project" value="TreeGrafter"/>
</dbReference>
<dbReference type="EMBL" id="BMOB01000006">
    <property type="protein sequence ID" value="GGI86935.1"/>
    <property type="molecule type" value="Genomic_DNA"/>
</dbReference>
<evidence type="ECO:0000313" key="10">
    <source>
        <dbReference type="EMBL" id="GGI86935.1"/>
    </source>
</evidence>